<evidence type="ECO:0008006" key="12">
    <source>
        <dbReference type="Google" id="ProtNLM"/>
    </source>
</evidence>
<evidence type="ECO:0000313" key="11">
    <source>
        <dbReference type="Proteomes" id="UP000092460"/>
    </source>
</evidence>
<keyword evidence="1 7" id="KW-0723">Serine/threonine-protein kinase</keyword>
<dbReference type="STRING" id="67801.A0A1B0BF03"/>
<reference evidence="10" key="2">
    <citation type="submission" date="2020-05" db="UniProtKB">
        <authorList>
            <consortium name="EnsemblMetazoa"/>
        </authorList>
    </citation>
    <scope>IDENTIFICATION</scope>
    <source>
        <strain evidence="10">IAEA</strain>
    </source>
</reference>
<evidence type="ECO:0000256" key="4">
    <source>
        <dbReference type="ARBA" id="ARBA00022777"/>
    </source>
</evidence>
<name>A0A1B0BF03_9MUSC</name>
<dbReference type="GO" id="GO:0005634">
    <property type="term" value="C:nucleus"/>
    <property type="evidence" value="ECO:0007669"/>
    <property type="project" value="TreeGrafter"/>
</dbReference>
<evidence type="ECO:0000259" key="9">
    <source>
        <dbReference type="PROSITE" id="PS51285"/>
    </source>
</evidence>
<dbReference type="EnsemblMetazoa" id="GPPI027929-RA">
    <property type="protein sequence ID" value="GPPI027929-PA"/>
    <property type="gene ID" value="GPPI027929"/>
</dbReference>
<evidence type="ECO:0000256" key="6">
    <source>
        <dbReference type="PROSITE-ProRule" id="PRU10141"/>
    </source>
</evidence>
<keyword evidence="2" id="KW-0808">Transferase</keyword>
<evidence type="ECO:0000259" key="8">
    <source>
        <dbReference type="PROSITE" id="PS50011"/>
    </source>
</evidence>
<keyword evidence="4" id="KW-0418">Kinase</keyword>
<dbReference type="InterPro" id="IPR011009">
    <property type="entry name" value="Kinase-like_dom_sf"/>
</dbReference>
<feature type="domain" description="Protein kinase" evidence="8">
    <location>
        <begin position="89"/>
        <end position="346"/>
    </location>
</feature>
<dbReference type="GO" id="GO:0005952">
    <property type="term" value="C:cAMP-dependent protein kinase complex"/>
    <property type="evidence" value="ECO:0007669"/>
    <property type="project" value="TreeGrafter"/>
</dbReference>
<dbReference type="Gene3D" id="3.30.200.20">
    <property type="entry name" value="Phosphorylase Kinase, domain 1"/>
    <property type="match status" value="1"/>
</dbReference>
<dbReference type="EMBL" id="JXJN01013222">
    <property type="status" value="NOT_ANNOTATED_CDS"/>
    <property type="molecule type" value="Genomic_DNA"/>
</dbReference>
<dbReference type="VEuPathDB" id="VectorBase:GPPI027929"/>
<organism evidence="10 11">
    <name type="scientific">Glossina palpalis gambiensis</name>
    <dbReference type="NCBI Taxonomy" id="67801"/>
    <lineage>
        <taxon>Eukaryota</taxon>
        <taxon>Metazoa</taxon>
        <taxon>Ecdysozoa</taxon>
        <taxon>Arthropoda</taxon>
        <taxon>Hexapoda</taxon>
        <taxon>Insecta</taxon>
        <taxon>Pterygota</taxon>
        <taxon>Neoptera</taxon>
        <taxon>Endopterygota</taxon>
        <taxon>Diptera</taxon>
        <taxon>Brachycera</taxon>
        <taxon>Muscomorpha</taxon>
        <taxon>Hippoboscoidea</taxon>
        <taxon>Glossinidae</taxon>
        <taxon>Glossina</taxon>
    </lineage>
</organism>
<accession>A0A1B0BF03</accession>
<feature type="binding site" evidence="6">
    <location>
        <position position="118"/>
    </location>
    <ligand>
        <name>ATP</name>
        <dbReference type="ChEBI" id="CHEBI:30616"/>
    </ligand>
</feature>
<evidence type="ECO:0000256" key="5">
    <source>
        <dbReference type="ARBA" id="ARBA00022840"/>
    </source>
</evidence>
<evidence type="ECO:0000256" key="7">
    <source>
        <dbReference type="RuleBase" id="RU000304"/>
    </source>
</evidence>
<dbReference type="PROSITE" id="PS00107">
    <property type="entry name" value="PROTEIN_KINASE_ATP"/>
    <property type="match status" value="1"/>
</dbReference>
<dbReference type="InterPro" id="IPR008271">
    <property type="entry name" value="Ser/Thr_kinase_AS"/>
</dbReference>
<dbReference type="SMART" id="SM00133">
    <property type="entry name" value="S_TK_X"/>
    <property type="match status" value="1"/>
</dbReference>
<proteinExistence type="inferred from homology"/>
<dbReference type="GO" id="GO:0007476">
    <property type="term" value="P:imaginal disc-derived wing morphogenesis"/>
    <property type="evidence" value="ECO:0007669"/>
    <property type="project" value="UniProtKB-ARBA"/>
</dbReference>
<evidence type="ECO:0000256" key="1">
    <source>
        <dbReference type="ARBA" id="ARBA00022527"/>
    </source>
</evidence>
<keyword evidence="5 6" id="KW-0067">ATP-binding</keyword>
<dbReference type="FunFam" id="1.10.510.10:FF:000005">
    <property type="entry name" value="cAMP-dependent protein kinase catalytic subunit alpha"/>
    <property type="match status" value="1"/>
</dbReference>
<dbReference type="EMBL" id="JXJN01013223">
    <property type="status" value="NOT_ANNOTATED_CDS"/>
    <property type="molecule type" value="Genomic_DNA"/>
</dbReference>
<dbReference type="InterPro" id="IPR017441">
    <property type="entry name" value="Protein_kinase_ATP_BS"/>
</dbReference>
<dbReference type="GO" id="GO:0005524">
    <property type="term" value="F:ATP binding"/>
    <property type="evidence" value="ECO:0007669"/>
    <property type="project" value="UniProtKB-UniRule"/>
</dbReference>
<keyword evidence="3 6" id="KW-0547">Nucleotide-binding</keyword>
<dbReference type="InterPro" id="IPR000961">
    <property type="entry name" value="AGC-kinase_C"/>
</dbReference>
<dbReference type="PANTHER" id="PTHR24353:SF152">
    <property type="entry name" value="UT01108P-RELATED"/>
    <property type="match status" value="1"/>
</dbReference>
<dbReference type="PROSITE" id="PS51285">
    <property type="entry name" value="AGC_KINASE_CTER"/>
    <property type="match status" value="1"/>
</dbReference>
<dbReference type="PROSITE" id="PS00108">
    <property type="entry name" value="PROTEIN_KINASE_ST"/>
    <property type="match status" value="1"/>
</dbReference>
<feature type="domain" description="AGC-kinase C-terminal" evidence="9">
    <location>
        <begin position="347"/>
        <end position="400"/>
    </location>
</feature>
<evidence type="ECO:0000313" key="10">
    <source>
        <dbReference type="EnsemblMetazoa" id="GPPI027929-PA"/>
    </source>
</evidence>
<sequence>MVQILMSSSDEIILIDKFCKISLFKKREYGKALMARKENPGIYPKADYKSQQTFSPSLDYETVLIKFREDFNKRWESNTVSPETGLEGFDEKATLGAGSFGRVVLVKEKTSIRYFAAKILLKDQIVRTKQVSHVHNEKKVLECIRFPFLIYLEFATKDYDCLYLGLPFINGGELFTYHRNRVRKFNEKQARFYAAQVFLGLEYMHNVHLLYRDLKPENILIDNNGYLKITDFGFAKKVETRTMTLCGTPEYLPPEIIQSKPYGTSVDWWSFGVLVFELVAGNSPFSPFSKDVMVMYAKICEGEYKMPAFFSAQLRDLVDHLLQVDLSKRYGNLTNGVKDIKDHAWFKPIDWYGLLNQEIAAPYVPTVANMEDLSNFDKYPEPKPMHKSKTNRHGEVFANF</sequence>
<evidence type="ECO:0000256" key="2">
    <source>
        <dbReference type="ARBA" id="ARBA00022679"/>
    </source>
</evidence>
<dbReference type="AlphaFoldDB" id="A0A1B0BF03"/>
<keyword evidence="11" id="KW-1185">Reference proteome</keyword>
<dbReference type="Gene3D" id="1.10.510.10">
    <property type="entry name" value="Transferase(Phosphotransferase) domain 1"/>
    <property type="match status" value="1"/>
</dbReference>
<dbReference type="GO" id="GO:0004691">
    <property type="term" value="F:cAMP-dependent protein kinase activity"/>
    <property type="evidence" value="ECO:0007669"/>
    <property type="project" value="TreeGrafter"/>
</dbReference>
<reference evidence="11" key="1">
    <citation type="submission" date="2015-01" db="EMBL/GenBank/DDBJ databases">
        <authorList>
            <person name="Aksoy S."/>
            <person name="Warren W."/>
            <person name="Wilson R.K."/>
        </authorList>
    </citation>
    <scope>NUCLEOTIDE SEQUENCE [LARGE SCALE GENOMIC DNA]</scope>
    <source>
        <strain evidence="11">IAEA</strain>
    </source>
</reference>
<dbReference type="InterPro" id="IPR000719">
    <property type="entry name" value="Prot_kinase_dom"/>
</dbReference>
<dbReference type="PANTHER" id="PTHR24353">
    <property type="entry name" value="CYCLIC NUCLEOTIDE-DEPENDENT PROTEIN KINASE"/>
    <property type="match status" value="1"/>
</dbReference>
<protein>
    <recommendedName>
        <fullName evidence="12">Protein kinase domain-containing protein</fullName>
    </recommendedName>
</protein>
<dbReference type="GO" id="GO:0005829">
    <property type="term" value="C:cytosol"/>
    <property type="evidence" value="ECO:0007669"/>
    <property type="project" value="TreeGrafter"/>
</dbReference>
<dbReference type="Pfam" id="PF00069">
    <property type="entry name" value="Pkinase"/>
    <property type="match status" value="1"/>
</dbReference>
<evidence type="ECO:0000256" key="3">
    <source>
        <dbReference type="ARBA" id="ARBA00022741"/>
    </source>
</evidence>
<comment type="similarity">
    <text evidence="7">Belongs to the protein kinase superfamily.</text>
</comment>
<dbReference type="Proteomes" id="UP000092460">
    <property type="component" value="Unassembled WGS sequence"/>
</dbReference>
<dbReference type="SUPFAM" id="SSF56112">
    <property type="entry name" value="Protein kinase-like (PK-like)"/>
    <property type="match status" value="1"/>
</dbReference>
<dbReference type="PROSITE" id="PS50011">
    <property type="entry name" value="PROTEIN_KINASE_DOM"/>
    <property type="match status" value="1"/>
</dbReference>
<dbReference type="SMART" id="SM00220">
    <property type="entry name" value="S_TKc"/>
    <property type="match status" value="1"/>
</dbReference>